<dbReference type="AlphaFoldDB" id="A0A0N4V9D9"/>
<evidence type="ECO:0000313" key="1">
    <source>
        <dbReference type="EMBL" id="VDD91818.1"/>
    </source>
</evidence>
<accession>A0A0N4V9D9</accession>
<gene>
    <name evidence="1" type="ORF">EVEC_LOCUS6569</name>
</gene>
<reference evidence="1 2" key="2">
    <citation type="submission" date="2018-10" db="EMBL/GenBank/DDBJ databases">
        <authorList>
            <consortium name="Pathogen Informatics"/>
        </authorList>
    </citation>
    <scope>NUCLEOTIDE SEQUENCE [LARGE SCALE GENOMIC DNA]</scope>
</reference>
<protein>
    <submittedName>
        <fullName evidence="3">COMM domain-containing protein</fullName>
    </submittedName>
</protein>
<sequence>MFAFFRAYFAVISISFYDSSVCRNSLYPRFDLYFWFRVFDSKGPVREGGNRTAMNICFATKTPDEVKRNRKIQMSIVDFVKFVQNVRNVLDEARNAKSS</sequence>
<dbReference type="Proteomes" id="UP000274131">
    <property type="component" value="Unassembled WGS sequence"/>
</dbReference>
<evidence type="ECO:0000313" key="2">
    <source>
        <dbReference type="Proteomes" id="UP000274131"/>
    </source>
</evidence>
<reference evidence="3" key="1">
    <citation type="submission" date="2017-02" db="UniProtKB">
        <authorList>
            <consortium name="WormBaseParasite"/>
        </authorList>
    </citation>
    <scope>IDENTIFICATION</scope>
</reference>
<evidence type="ECO:0000313" key="3">
    <source>
        <dbReference type="WBParaSite" id="EVEC_0000704801-mRNA-1"/>
    </source>
</evidence>
<proteinExistence type="predicted"/>
<dbReference type="WBParaSite" id="EVEC_0000704801-mRNA-1">
    <property type="protein sequence ID" value="EVEC_0000704801-mRNA-1"/>
    <property type="gene ID" value="EVEC_0000704801"/>
</dbReference>
<name>A0A0N4V9D9_ENTVE</name>
<organism evidence="3">
    <name type="scientific">Enterobius vermicularis</name>
    <name type="common">Human pinworm</name>
    <dbReference type="NCBI Taxonomy" id="51028"/>
    <lineage>
        <taxon>Eukaryota</taxon>
        <taxon>Metazoa</taxon>
        <taxon>Ecdysozoa</taxon>
        <taxon>Nematoda</taxon>
        <taxon>Chromadorea</taxon>
        <taxon>Rhabditida</taxon>
        <taxon>Spirurina</taxon>
        <taxon>Oxyuridomorpha</taxon>
        <taxon>Oxyuroidea</taxon>
        <taxon>Oxyuridae</taxon>
        <taxon>Enterobius</taxon>
    </lineage>
</organism>
<keyword evidence="2" id="KW-1185">Reference proteome</keyword>
<dbReference type="EMBL" id="UXUI01008565">
    <property type="protein sequence ID" value="VDD91818.1"/>
    <property type="molecule type" value="Genomic_DNA"/>
</dbReference>